<evidence type="ECO:0000256" key="9">
    <source>
        <dbReference type="ARBA" id="ARBA00022801"/>
    </source>
</evidence>
<evidence type="ECO:0000256" key="5">
    <source>
        <dbReference type="ARBA" id="ARBA00022722"/>
    </source>
</evidence>
<dbReference type="InterPro" id="IPR006086">
    <property type="entry name" value="XPG-I_dom"/>
</dbReference>
<evidence type="ECO:0000256" key="13">
    <source>
        <dbReference type="SAM" id="MobiDB-lite"/>
    </source>
</evidence>
<evidence type="ECO:0000256" key="4">
    <source>
        <dbReference type="ARBA" id="ARBA00022553"/>
    </source>
</evidence>
<evidence type="ECO:0000256" key="1">
    <source>
        <dbReference type="ARBA" id="ARBA00001946"/>
    </source>
</evidence>
<evidence type="ECO:0000256" key="6">
    <source>
        <dbReference type="ARBA" id="ARBA00022723"/>
    </source>
</evidence>
<dbReference type="SMART" id="SM00484">
    <property type="entry name" value="XPGI"/>
    <property type="match status" value="1"/>
</dbReference>
<dbReference type="RefSeq" id="XP_046596337.1">
    <property type="nucleotide sequence ID" value="XM_046740381.1"/>
</dbReference>
<dbReference type="KEGG" id="nlo:107220814"/>
<dbReference type="Gene3D" id="3.40.50.1010">
    <property type="entry name" value="5'-nuclease"/>
    <property type="match status" value="2"/>
</dbReference>
<dbReference type="GO" id="GO:0005634">
    <property type="term" value="C:nucleus"/>
    <property type="evidence" value="ECO:0007669"/>
    <property type="project" value="UniProtKB-SubCell"/>
</dbReference>
<keyword evidence="16" id="KW-1185">Reference proteome</keyword>
<dbReference type="GO" id="GO:0003697">
    <property type="term" value="F:single-stranded DNA binding"/>
    <property type="evidence" value="ECO:0007669"/>
    <property type="project" value="InterPro"/>
</dbReference>
<dbReference type="InterPro" id="IPR006084">
    <property type="entry name" value="XPG/Rad2"/>
</dbReference>
<evidence type="ECO:0000256" key="12">
    <source>
        <dbReference type="ARBA" id="ARBA00023242"/>
    </source>
</evidence>
<keyword evidence="11" id="KW-0234">DNA repair</keyword>
<dbReference type="GeneID" id="107220814"/>
<name>A0A6J0BK56_NEOLC</name>
<evidence type="ECO:0000256" key="2">
    <source>
        <dbReference type="ARBA" id="ARBA00004123"/>
    </source>
</evidence>
<evidence type="ECO:0000259" key="15">
    <source>
        <dbReference type="SMART" id="SM00485"/>
    </source>
</evidence>
<keyword evidence="5" id="KW-0540">Nuclease</keyword>
<dbReference type="PRINTS" id="PR00853">
    <property type="entry name" value="XPGRADSUPER"/>
</dbReference>
<dbReference type="SMART" id="SM00279">
    <property type="entry name" value="HhH2"/>
    <property type="match status" value="1"/>
</dbReference>
<dbReference type="PANTHER" id="PTHR16171">
    <property type="entry name" value="DNA REPAIR PROTEIN COMPLEMENTING XP-G CELLS-RELATED"/>
    <property type="match status" value="1"/>
</dbReference>
<feature type="region of interest" description="Disordered" evidence="13">
    <location>
        <begin position="163"/>
        <end position="187"/>
    </location>
</feature>
<dbReference type="InterPro" id="IPR006085">
    <property type="entry name" value="XPG_DNA_repair_N"/>
</dbReference>
<organism evidence="16 17">
    <name type="scientific">Neodiprion lecontei</name>
    <name type="common">Redheaded pine sawfly</name>
    <dbReference type="NCBI Taxonomy" id="441921"/>
    <lineage>
        <taxon>Eukaryota</taxon>
        <taxon>Metazoa</taxon>
        <taxon>Ecdysozoa</taxon>
        <taxon>Arthropoda</taxon>
        <taxon>Hexapoda</taxon>
        <taxon>Insecta</taxon>
        <taxon>Pterygota</taxon>
        <taxon>Neoptera</taxon>
        <taxon>Endopterygota</taxon>
        <taxon>Hymenoptera</taxon>
        <taxon>Tenthredinoidea</taxon>
        <taxon>Diprionidae</taxon>
        <taxon>Diprioninae</taxon>
        <taxon>Neodiprion</taxon>
    </lineage>
</organism>
<keyword evidence="12" id="KW-0539">Nucleus</keyword>
<keyword evidence="4" id="KW-0597">Phosphoprotein</keyword>
<evidence type="ECO:0000313" key="16">
    <source>
        <dbReference type="Proteomes" id="UP000829291"/>
    </source>
</evidence>
<protein>
    <submittedName>
        <fullName evidence="17 18">DNA excision repair protein ERCC-5</fullName>
    </submittedName>
</protein>
<evidence type="ECO:0000313" key="18">
    <source>
        <dbReference type="RefSeq" id="XP_046596336.1"/>
    </source>
</evidence>
<dbReference type="PROSITE" id="PS00841">
    <property type="entry name" value="XPG_1"/>
    <property type="match status" value="1"/>
</dbReference>
<dbReference type="PRINTS" id="PR00066">
    <property type="entry name" value="XRODRMPGMNTG"/>
</dbReference>
<proteinExistence type="inferred from homology"/>
<dbReference type="PANTHER" id="PTHR16171:SF7">
    <property type="entry name" value="DNA REPAIR PROTEIN RAD2"/>
    <property type="match status" value="1"/>
</dbReference>
<dbReference type="InterPro" id="IPR019974">
    <property type="entry name" value="XPG_CS"/>
</dbReference>
<keyword evidence="10" id="KW-0460">Magnesium</keyword>
<comment type="similarity">
    <text evidence="3">Belongs to the XPG/RAD2 endonuclease family. XPG subfamily.</text>
</comment>
<keyword evidence="6" id="KW-0479">Metal-binding</keyword>
<dbReference type="Gene3D" id="1.10.150.20">
    <property type="entry name" value="5' to 3' exonuclease, C-terminal subdomain"/>
    <property type="match status" value="1"/>
</dbReference>
<dbReference type="AlphaFoldDB" id="A0A6J0BK56"/>
<dbReference type="Pfam" id="PF00752">
    <property type="entry name" value="XPG_N"/>
    <property type="match status" value="1"/>
</dbReference>
<dbReference type="Proteomes" id="UP000829291">
    <property type="component" value="Chromosome 5"/>
</dbReference>
<dbReference type="PROSITE" id="PS00842">
    <property type="entry name" value="XPG_2"/>
    <property type="match status" value="1"/>
</dbReference>
<dbReference type="SMART" id="SM00485">
    <property type="entry name" value="XPGN"/>
    <property type="match status" value="1"/>
</dbReference>
<dbReference type="CDD" id="cd09868">
    <property type="entry name" value="PIN_XPG_RAD2"/>
    <property type="match status" value="2"/>
</dbReference>
<feature type="domain" description="XPG N-terminal" evidence="15">
    <location>
        <begin position="1"/>
        <end position="98"/>
    </location>
</feature>
<dbReference type="FunCoup" id="A0A6J0BK56">
    <property type="interactions" value="1441"/>
</dbReference>
<evidence type="ECO:0000259" key="14">
    <source>
        <dbReference type="SMART" id="SM00484"/>
    </source>
</evidence>
<feature type="compositionally biased region" description="Basic and acidic residues" evidence="13">
    <location>
        <begin position="129"/>
        <end position="144"/>
    </location>
</feature>
<keyword evidence="8" id="KW-0227">DNA damage</keyword>
<feature type="domain" description="XPG-I" evidence="14">
    <location>
        <begin position="728"/>
        <end position="797"/>
    </location>
</feature>
<accession>A0A6J0BK56</accession>
<evidence type="ECO:0000256" key="3">
    <source>
        <dbReference type="ARBA" id="ARBA00005283"/>
    </source>
</evidence>
<feature type="region of interest" description="Disordered" evidence="13">
    <location>
        <begin position="969"/>
        <end position="1003"/>
    </location>
</feature>
<dbReference type="GO" id="GO:0006289">
    <property type="term" value="P:nucleotide-excision repair"/>
    <property type="evidence" value="ECO:0007669"/>
    <property type="project" value="InterPro"/>
</dbReference>
<feature type="region of interest" description="Disordered" evidence="13">
    <location>
        <begin position="124"/>
        <end position="144"/>
    </location>
</feature>
<feature type="compositionally biased region" description="Polar residues" evidence="13">
    <location>
        <begin position="456"/>
        <end position="469"/>
    </location>
</feature>
<dbReference type="RefSeq" id="XP_015515045.2">
    <property type="nucleotide sequence ID" value="XM_015659559.2"/>
</dbReference>
<dbReference type="CDD" id="cd09904">
    <property type="entry name" value="H3TH_XPG"/>
    <property type="match status" value="1"/>
</dbReference>
<evidence type="ECO:0000313" key="17">
    <source>
        <dbReference type="RefSeq" id="XP_015515045.2"/>
    </source>
</evidence>
<evidence type="ECO:0000256" key="8">
    <source>
        <dbReference type="ARBA" id="ARBA00022763"/>
    </source>
</evidence>
<evidence type="ECO:0000256" key="10">
    <source>
        <dbReference type="ARBA" id="ARBA00022842"/>
    </source>
</evidence>
<evidence type="ECO:0000313" key="19">
    <source>
        <dbReference type="RefSeq" id="XP_046596337.1"/>
    </source>
</evidence>
<dbReference type="GO" id="GO:0046872">
    <property type="term" value="F:metal ion binding"/>
    <property type="evidence" value="ECO:0007669"/>
    <property type="project" value="UniProtKB-KW"/>
</dbReference>
<dbReference type="OrthoDB" id="31113at2759"/>
<keyword evidence="7" id="KW-0255">Endonuclease</keyword>
<dbReference type="InParanoid" id="A0A6J0BK56"/>
<evidence type="ECO:0000256" key="11">
    <source>
        <dbReference type="ARBA" id="ARBA00023204"/>
    </source>
</evidence>
<dbReference type="GO" id="GO:0000400">
    <property type="term" value="F:four-way junction DNA binding"/>
    <property type="evidence" value="ECO:0007669"/>
    <property type="project" value="UniProtKB-ARBA"/>
</dbReference>
<dbReference type="GO" id="GO:0008821">
    <property type="term" value="F:crossover junction DNA endonuclease activity"/>
    <property type="evidence" value="ECO:0007669"/>
    <property type="project" value="UniProtKB-ARBA"/>
</dbReference>
<feature type="region of interest" description="Disordered" evidence="13">
    <location>
        <begin position="1065"/>
        <end position="1093"/>
    </location>
</feature>
<dbReference type="InterPro" id="IPR008918">
    <property type="entry name" value="HhH2"/>
</dbReference>
<gene>
    <name evidence="17 18 19" type="primary">LOC107220814</name>
</gene>
<dbReference type="InterPro" id="IPR036279">
    <property type="entry name" value="5-3_exonuclease_C_sf"/>
</dbReference>
<dbReference type="GO" id="GO:0017108">
    <property type="term" value="F:5'-flap endonuclease activity"/>
    <property type="evidence" value="ECO:0007669"/>
    <property type="project" value="UniProtKB-ARBA"/>
</dbReference>
<dbReference type="SUPFAM" id="SSF88723">
    <property type="entry name" value="PIN domain-like"/>
    <property type="match status" value="1"/>
</dbReference>
<sequence>MGVHGLWRLLDAAGKPVALETLEGKVLAVDVSIWLHQVMQGYQDGHGSPLPNAHLLGLFNRICKLLYYKIKPVFVFDGGVPLLKKNTIASRRKQKSMASSKAQKMKNDLINNLLKRTVVKGALGAGSAEKQEEKGETSEKVDRSSVHSSLNLFKLPVIPSSSEFVSENEDDPETETESSVQLSPRKQAKWKGNIHSVDVSSTEFRALPPDVRHDILTDLKASRKENSWGCLHEMPEDTHDFSNYQMKRLLKRRNVQECLEEAEREMGGKTMTLEELDVLLTEQGIATTTKIDNASRIAADNLTRFVYINGVNKDVLTAKKPDITKVSSLSSNSENNGIPSEDGNVEIIENLKEYELDEDWESDWESSDEPEVTVMKSKKLKKLMKSSDVNPAMMYMLEHSGLSQEEILCIIEQSKNKSKKSSGRDRPRDSKRCLKALDFIIKTEPADSEDGKSQPDTDNVPVSTNSRSYSPIDVPIECPDFAATEFSESTNNKCPKPAAHHAIENVTVNEEAATTSSSESDDFVEVTDVPVPNISYSAMKENKPVLEITIVQNLQSEDDMFANVFANNASLVQVTQPPVHEMRHGSDVADQWRSQIEVPSPEQSKVNENVHETPLELSVQTTSEENRAADGYTAADSISSPQIDEKAGNVEALTVNNKAKDDQQPAPSVVDEDKKKAFQFPTRREELITMQEQLETEEKELSGTLGRLERQATDITDQMRMEAQELLRFFGIPYVIAPMEAEAQCAYLETINLTDGTITDDSDIWLFGGRCVYKNFFNLNKHVMQFRSSDIRHHFNLTREQMVQLALLVGSDYTVGVTGIGPVTGLEILAAFPAEGGNLLRGLTNFRYWVNSGRAAGPGKASLRTKLKNVHVEKGFPSEAVVQAYLAPTVDESKEGFTWNEPNTTLLADFTRNKFGWTKSKFEVIFNPIMKRQAESKKQKGIDDYFQVKISRKCIEGMLSKRVQKAVERLGGGSEREEETADFEVPQKRTRKSKPKSSEPNLLKPIIEEKEESSAVGVVKIIPSTEMATKLPIAKPECIPQREKDKANALKNKLRAIEVFRKSKKGPGYAKRSKRTARKIKSEAELSESSDSS</sequence>
<feature type="compositionally biased region" description="Acidic residues" evidence="13">
    <location>
        <begin position="166"/>
        <end position="176"/>
    </location>
</feature>
<dbReference type="RefSeq" id="XP_046596336.1">
    <property type="nucleotide sequence ID" value="XM_046740380.1"/>
</dbReference>
<feature type="region of interest" description="Disordered" evidence="13">
    <location>
        <begin position="444"/>
        <end position="469"/>
    </location>
</feature>
<comment type="cofactor">
    <cofactor evidence="1">
        <name>Mg(2+)</name>
        <dbReference type="ChEBI" id="CHEBI:18420"/>
    </cofactor>
</comment>
<keyword evidence="9" id="KW-0378">Hydrolase</keyword>
<dbReference type="InterPro" id="IPR001044">
    <property type="entry name" value="XPG/Rad2_eukaryotes"/>
</dbReference>
<comment type="subcellular location">
    <subcellularLocation>
        <location evidence="2">Nucleus</location>
    </subcellularLocation>
</comment>
<dbReference type="InterPro" id="IPR029060">
    <property type="entry name" value="PIN-like_dom_sf"/>
</dbReference>
<dbReference type="SUPFAM" id="SSF47807">
    <property type="entry name" value="5' to 3' exonuclease, C-terminal subdomain"/>
    <property type="match status" value="1"/>
</dbReference>
<dbReference type="Pfam" id="PF00867">
    <property type="entry name" value="XPG_I"/>
    <property type="match status" value="1"/>
</dbReference>
<evidence type="ECO:0000256" key="7">
    <source>
        <dbReference type="ARBA" id="ARBA00022759"/>
    </source>
</evidence>
<reference evidence="17 18" key="1">
    <citation type="submission" date="2025-05" db="UniProtKB">
        <authorList>
            <consortium name="RefSeq"/>
        </authorList>
    </citation>
    <scope>IDENTIFICATION</scope>
    <source>
        <tissue evidence="17 18">Thorax and Abdomen</tissue>
    </source>
</reference>